<dbReference type="NCBIfam" id="TIGR00632">
    <property type="entry name" value="vsr"/>
    <property type="match status" value="1"/>
</dbReference>
<gene>
    <name evidence="7" type="ORF">OMAG_001652</name>
</gene>
<keyword evidence="4 7" id="KW-0378">Hydrolase</keyword>
<evidence type="ECO:0000256" key="2">
    <source>
        <dbReference type="ARBA" id="ARBA00022759"/>
    </source>
</evidence>
<dbReference type="AlphaFoldDB" id="A0A0F0CMC0"/>
<comment type="similarity">
    <text evidence="6">Belongs to the Vsr family.</text>
</comment>
<protein>
    <submittedName>
        <fullName evidence="7">DNA mismatch endonuclease Vsr</fullName>
        <ecNumber evidence="7">3.1.-.-</ecNumber>
    </submittedName>
</protein>
<reference evidence="7 8" key="1">
    <citation type="submission" date="2015-02" db="EMBL/GenBank/DDBJ databases">
        <title>Single-cell genomics of uncultivated deep-branching MTB reveals a conserved set of magnetosome genes.</title>
        <authorList>
            <person name="Kolinko S."/>
            <person name="Richter M."/>
            <person name="Glockner F.O."/>
            <person name="Brachmann A."/>
            <person name="Schuler D."/>
        </authorList>
    </citation>
    <scope>NUCLEOTIDE SEQUENCE [LARGE SCALE GENOMIC DNA]</scope>
    <source>
        <strain evidence="7">SKK-01</strain>
    </source>
</reference>
<dbReference type="Gene3D" id="3.40.960.10">
    <property type="entry name" value="VSR Endonuclease"/>
    <property type="match status" value="1"/>
</dbReference>
<evidence type="ECO:0000256" key="3">
    <source>
        <dbReference type="ARBA" id="ARBA00022763"/>
    </source>
</evidence>
<organism evidence="7 8">
    <name type="scientific">Candidatus Omnitrophus magneticus</name>
    <dbReference type="NCBI Taxonomy" id="1609969"/>
    <lineage>
        <taxon>Bacteria</taxon>
        <taxon>Pseudomonadati</taxon>
        <taxon>Candidatus Omnitrophota</taxon>
        <taxon>Candidatus Omnitrophus</taxon>
    </lineage>
</organism>
<evidence type="ECO:0000256" key="1">
    <source>
        <dbReference type="ARBA" id="ARBA00022722"/>
    </source>
</evidence>
<keyword evidence="8" id="KW-1185">Reference proteome</keyword>
<evidence type="ECO:0000256" key="6">
    <source>
        <dbReference type="ARBA" id="ARBA00029466"/>
    </source>
</evidence>
<evidence type="ECO:0000313" key="8">
    <source>
        <dbReference type="Proteomes" id="UP000033428"/>
    </source>
</evidence>
<sequence length="153" mass="18824">MVRKKIKNYLGRNLNRERSVDRLSGKARSELMSRIRSKNTLFERDFIKALKKRTALRFSINVASIKGKPDIVFRKQKVCVFLDSDFWHGWQYPRWKRLLKDDFWRDKIERNRNRDRRNTGYLRRERWIVVRIWEHNIKLCFKGSIQKVLNELE</sequence>
<proteinExistence type="inferred from homology"/>
<dbReference type="Proteomes" id="UP000033428">
    <property type="component" value="Unassembled WGS sequence"/>
</dbReference>
<name>A0A0F0CMC0_9BACT</name>
<dbReference type="EC" id="3.1.-.-" evidence="7"/>
<dbReference type="Pfam" id="PF03852">
    <property type="entry name" value="Vsr"/>
    <property type="match status" value="1"/>
</dbReference>
<evidence type="ECO:0000313" key="7">
    <source>
        <dbReference type="EMBL" id="KJJ84483.1"/>
    </source>
</evidence>
<keyword evidence="1" id="KW-0540">Nuclease</keyword>
<keyword evidence="2 7" id="KW-0255">Endonuclease</keyword>
<dbReference type="GO" id="GO:0004519">
    <property type="term" value="F:endonuclease activity"/>
    <property type="evidence" value="ECO:0007669"/>
    <property type="project" value="UniProtKB-KW"/>
</dbReference>
<evidence type="ECO:0000256" key="4">
    <source>
        <dbReference type="ARBA" id="ARBA00022801"/>
    </source>
</evidence>
<dbReference type="EMBL" id="JYNY01000346">
    <property type="protein sequence ID" value="KJJ84483.1"/>
    <property type="molecule type" value="Genomic_DNA"/>
</dbReference>
<dbReference type="InterPro" id="IPR004603">
    <property type="entry name" value="DNA_mismatch_endonuc_vsr"/>
</dbReference>
<dbReference type="InterPro" id="IPR011335">
    <property type="entry name" value="Restrct_endonuc-II-like"/>
</dbReference>
<keyword evidence="5" id="KW-0234">DNA repair</keyword>
<dbReference type="GO" id="GO:0006298">
    <property type="term" value="P:mismatch repair"/>
    <property type="evidence" value="ECO:0007669"/>
    <property type="project" value="InterPro"/>
</dbReference>
<accession>A0A0F0CMC0</accession>
<comment type="caution">
    <text evidence="7">The sequence shown here is derived from an EMBL/GenBank/DDBJ whole genome shotgun (WGS) entry which is preliminary data.</text>
</comment>
<keyword evidence="3" id="KW-0227">DNA damage</keyword>
<evidence type="ECO:0000256" key="5">
    <source>
        <dbReference type="ARBA" id="ARBA00023204"/>
    </source>
</evidence>
<dbReference type="GO" id="GO:0016787">
    <property type="term" value="F:hydrolase activity"/>
    <property type="evidence" value="ECO:0007669"/>
    <property type="project" value="UniProtKB-KW"/>
</dbReference>
<dbReference type="SUPFAM" id="SSF52980">
    <property type="entry name" value="Restriction endonuclease-like"/>
    <property type="match status" value="1"/>
</dbReference>